<comment type="subcellular location">
    <subcellularLocation>
        <location evidence="1">Cell membrane</location>
        <topology evidence="1">Multi-pass membrane protein</topology>
    </subcellularLocation>
</comment>
<comment type="similarity">
    <text evidence="2">Belongs to the otopetrin family.</text>
</comment>
<keyword evidence="3" id="KW-0813">Transport</keyword>
<feature type="transmembrane region" description="Helical" evidence="11">
    <location>
        <begin position="284"/>
        <end position="305"/>
    </location>
</feature>
<feature type="transmembrane region" description="Helical" evidence="11">
    <location>
        <begin position="552"/>
        <end position="572"/>
    </location>
</feature>
<dbReference type="AlphaFoldDB" id="A0A8T2KYL6"/>
<evidence type="ECO:0000256" key="4">
    <source>
        <dbReference type="ARBA" id="ARBA00022475"/>
    </source>
</evidence>
<evidence type="ECO:0000313" key="13">
    <source>
        <dbReference type="Proteomes" id="UP000752171"/>
    </source>
</evidence>
<evidence type="ECO:0000256" key="6">
    <source>
        <dbReference type="ARBA" id="ARBA00022781"/>
    </source>
</evidence>
<feature type="transmembrane region" description="Helical" evidence="11">
    <location>
        <begin position="74"/>
        <end position="95"/>
    </location>
</feature>
<evidence type="ECO:0000313" key="12">
    <source>
        <dbReference type="EMBL" id="KAG9264590.1"/>
    </source>
</evidence>
<keyword evidence="9 11" id="KW-0472">Membrane</keyword>
<evidence type="ECO:0000256" key="5">
    <source>
        <dbReference type="ARBA" id="ARBA00022692"/>
    </source>
</evidence>
<feature type="transmembrane region" description="Helical" evidence="11">
    <location>
        <begin position="521"/>
        <end position="540"/>
    </location>
</feature>
<feature type="transmembrane region" description="Helical" evidence="11">
    <location>
        <begin position="107"/>
        <end position="127"/>
    </location>
</feature>
<feature type="transmembrane region" description="Helical" evidence="11">
    <location>
        <begin position="215"/>
        <end position="234"/>
    </location>
</feature>
<evidence type="ECO:0000256" key="3">
    <source>
        <dbReference type="ARBA" id="ARBA00022448"/>
    </source>
</evidence>
<feature type="transmembrane region" description="Helical" evidence="11">
    <location>
        <begin position="410"/>
        <end position="431"/>
    </location>
</feature>
<dbReference type="Pfam" id="PF03189">
    <property type="entry name" value="Otopetrin"/>
    <property type="match status" value="3"/>
</dbReference>
<keyword evidence="4" id="KW-1003">Cell membrane</keyword>
<comment type="caution">
    <text evidence="12">The sequence shown here is derived from an EMBL/GenBank/DDBJ whole genome shotgun (WGS) entry which is preliminary data.</text>
</comment>
<dbReference type="OrthoDB" id="6429739at2759"/>
<keyword evidence="5 11" id="KW-0812">Transmembrane</keyword>
<feature type="transmembrane region" description="Helical" evidence="11">
    <location>
        <begin position="326"/>
        <end position="348"/>
    </location>
</feature>
<feature type="transmembrane region" description="Helical" evidence="11">
    <location>
        <begin position="184"/>
        <end position="203"/>
    </location>
</feature>
<name>A0A8T2KYL6_ASTMX</name>
<dbReference type="GO" id="GO:0015252">
    <property type="term" value="F:proton channel activity"/>
    <property type="evidence" value="ECO:0007669"/>
    <property type="project" value="InterPro"/>
</dbReference>
<dbReference type="EMBL" id="JAICCE010000019">
    <property type="protein sequence ID" value="KAG9264590.1"/>
    <property type="molecule type" value="Genomic_DNA"/>
</dbReference>
<organism evidence="12 13">
    <name type="scientific">Astyanax mexicanus</name>
    <name type="common">Blind cave fish</name>
    <name type="synonym">Astyanax fasciatus mexicanus</name>
    <dbReference type="NCBI Taxonomy" id="7994"/>
    <lineage>
        <taxon>Eukaryota</taxon>
        <taxon>Metazoa</taxon>
        <taxon>Chordata</taxon>
        <taxon>Craniata</taxon>
        <taxon>Vertebrata</taxon>
        <taxon>Euteleostomi</taxon>
        <taxon>Actinopterygii</taxon>
        <taxon>Neopterygii</taxon>
        <taxon>Teleostei</taxon>
        <taxon>Ostariophysi</taxon>
        <taxon>Characiformes</taxon>
        <taxon>Characoidei</taxon>
        <taxon>Acestrorhamphidae</taxon>
        <taxon>Acestrorhamphinae</taxon>
        <taxon>Astyanax</taxon>
    </lineage>
</organism>
<dbReference type="Proteomes" id="UP000752171">
    <property type="component" value="Unassembled WGS sequence"/>
</dbReference>
<evidence type="ECO:0000256" key="10">
    <source>
        <dbReference type="ARBA" id="ARBA00023303"/>
    </source>
</evidence>
<keyword evidence="10" id="KW-0407">Ion channel</keyword>
<accession>A0A8T2KYL6</accession>
<keyword evidence="6" id="KW-0375">Hydrogen ion transport</keyword>
<gene>
    <name evidence="12" type="primary">OTOP2</name>
    <name evidence="12" type="ORF">AMEX_G22876</name>
</gene>
<evidence type="ECO:0000256" key="2">
    <source>
        <dbReference type="ARBA" id="ARBA00006513"/>
    </source>
</evidence>
<keyword evidence="7 11" id="KW-1133">Transmembrane helix</keyword>
<evidence type="ECO:0000256" key="7">
    <source>
        <dbReference type="ARBA" id="ARBA00022989"/>
    </source>
</evidence>
<dbReference type="GO" id="GO:0005886">
    <property type="term" value="C:plasma membrane"/>
    <property type="evidence" value="ECO:0007669"/>
    <property type="project" value="UniProtKB-SubCell"/>
</dbReference>
<evidence type="ECO:0000256" key="11">
    <source>
        <dbReference type="SAM" id="Phobius"/>
    </source>
</evidence>
<dbReference type="PANTHER" id="PTHR21522">
    <property type="entry name" value="PROTON CHANNEL OTOP"/>
    <property type="match status" value="1"/>
</dbReference>
<evidence type="ECO:0000256" key="9">
    <source>
        <dbReference type="ARBA" id="ARBA00023136"/>
    </source>
</evidence>
<feature type="transmembrane region" description="Helical" evidence="11">
    <location>
        <begin position="368"/>
        <end position="389"/>
    </location>
</feature>
<keyword evidence="8" id="KW-0406">Ion transport</keyword>
<dbReference type="InterPro" id="IPR004878">
    <property type="entry name" value="Otopetrin"/>
</dbReference>
<reference evidence="12 13" key="1">
    <citation type="submission" date="2021-07" db="EMBL/GenBank/DDBJ databases">
        <authorList>
            <person name="Imarazene B."/>
            <person name="Zahm M."/>
            <person name="Klopp C."/>
            <person name="Cabau C."/>
            <person name="Beille S."/>
            <person name="Jouanno E."/>
            <person name="Castinel A."/>
            <person name="Lluch J."/>
            <person name="Gil L."/>
            <person name="Kuchtly C."/>
            <person name="Lopez Roques C."/>
            <person name="Donnadieu C."/>
            <person name="Parrinello H."/>
            <person name="Journot L."/>
            <person name="Du K."/>
            <person name="Schartl M."/>
            <person name="Retaux S."/>
            <person name="Guiguen Y."/>
        </authorList>
    </citation>
    <scope>NUCLEOTIDE SEQUENCE [LARGE SCALE GENOMIC DNA]</scope>
    <source>
        <strain evidence="12">Pach_M1</strain>
        <tissue evidence="12">Testis</tissue>
    </source>
</reference>
<dbReference type="PANTHER" id="PTHR21522:SF35">
    <property type="entry name" value="PROTON CHANNEL OTOP2"/>
    <property type="match status" value="1"/>
</dbReference>
<proteinExistence type="inferred from homology"/>
<evidence type="ECO:0000256" key="1">
    <source>
        <dbReference type="ARBA" id="ARBA00004651"/>
    </source>
</evidence>
<evidence type="ECO:0000256" key="8">
    <source>
        <dbReference type="ARBA" id="ARBA00023065"/>
    </source>
</evidence>
<sequence>MSQDGHSGVASGMNQETHASILSSLYGMEIETGKKDEADGVQHISTIHSPYRGQRSASVALSSISTWRDRAGSWGWVLSAFILINVLILGSAFVSGSVFNGIHVTNTHLQIFLLVIIVPTTVWMLFYKAYTCRGEEAVLYKDVHAGPVWLRGGLVLFGVCSLIMDVFKIAYYVGYTHCQSPVKIVFPVVQAVFILVQTYFLWLHAKDCVQVQRNVTRCGLMLTLATNLMLWMTAVTEESLHQTVYPDGTNQTSRTLLLRAAASDGDSSCQCSHTSCSIFEQAYYYLYPFNIEYSLFASAMTYVMWRNVGRLVDDHPAHEHRFHLRDVLLGPAGGLVVLVAGLATFVVYEVDVSSGDQEKRDTALTLYYITNTVTIALMTMVTVAGCVIYRLERREHASGKNPTRSLDMGLLVGSSMGQFTVSYFTVVAVLGTGVDGHVNALNLAWSVITLLELCVQNVFIIEGIRREPHHDVRRASIFSNLLALHAQEDRRSSHVPTSPRGSIAIPVHKPLPWKRKILKEIAAFLLLSNIILWIMPAFGARPQFDNPIGTEFYQFNMWVAVVNVGLPFSIFYRMHSVASLFEVYLTS</sequence>
<feature type="transmembrane region" description="Helical" evidence="11">
    <location>
        <begin position="148"/>
        <end position="172"/>
    </location>
</feature>
<protein>
    <submittedName>
        <fullName evidence="12">Otopetrin-2</fullName>
    </submittedName>
</protein>
<feature type="transmembrane region" description="Helical" evidence="11">
    <location>
        <begin position="443"/>
        <end position="464"/>
    </location>
</feature>